<name>A0A6D2IBF2_9BRAS</name>
<dbReference type="AlphaFoldDB" id="A0A6D2IBF2"/>
<feature type="domain" description="Myb-like" evidence="2">
    <location>
        <begin position="49"/>
        <end position="120"/>
    </location>
</feature>
<evidence type="ECO:0000313" key="4">
    <source>
        <dbReference type="Proteomes" id="UP000467841"/>
    </source>
</evidence>
<dbReference type="PROSITE" id="PS50090">
    <property type="entry name" value="MYB_LIKE"/>
    <property type="match status" value="1"/>
</dbReference>
<dbReference type="InterPro" id="IPR001005">
    <property type="entry name" value="SANT/Myb"/>
</dbReference>
<organism evidence="3 4">
    <name type="scientific">Microthlaspi erraticum</name>
    <dbReference type="NCBI Taxonomy" id="1685480"/>
    <lineage>
        <taxon>Eukaryota</taxon>
        <taxon>Viridiplantae</taxon>
        <taxon>Streptophyta</taxon>
        <taxon>Embryophyta</taxon>
        <taxon>Tracheophyta</taxon>
        <taxon>Spermatophyta</taxon>
        <taxon>Magnoliopsida</taxon>
        <taxon>eudicotyledons</taxon>
        <taxon>Gunneridae</taxon>
        <taxon>Pentapetalae</taxon>
        <taxon>rosids</taxon>
        <taxon>malvids</taxon>
        <taxon>Brassicales</taxon>
        <taxon>Brassicaceae</taxon>
        <taxon>Coluteocarpeae</taxon>
        <taxon>Microthlaspi</taxon>
    </lineage>
</organism>
<sequence length="286" mass="32957">MDSYTLGNSRSYLELLQRQQESFHPVGSSAIPPFFQPLDDPLTEEESPVERKVRRKWTQPEDVVLISAWLHTSKDPLRANQQKAGTFWKRITEFFNSSPTLDGLQPRAPTHCKQRWQKMNNLVCKFVGAYDAAMKQTSSGQNDNDTLFMAHQIFYNDYKFNFNLEYAWTKLRHDKKWLSMFITETGGSSKRSRGETAREEGDADEARARPMGVKAAKAKAKKGTRESEPISAEKYESMSVDWKHDLTVRERLSKQAVLDSLLAKKEPLTEKEIALKDKLLDFMLLD</sequence>
<dbReference type="OrthoDB" id="1109465at2759"/>
<dbReference type="EMBL" id="CACVBM020000842">
    <property type="protein sequence ID" value="CAA7023901.1"/>
    <property type="molecule type" value="Genomic_DNA"/>
</dbReference>
<evidence type="ECO:0000256" key="1">
    <source>
        <dbReference type="SAM" id="MobiDB-lite"/>
    </source>
</evidence>
<evidence type="ECO:0000259" key="2">
    <source>
        <dbReference type="PROSITE" id="PS50090"/>
    </source>
</evidence>
<comment type="caution">
    <text evidence="3">The sequence shown here is derived from an EMBL/GenBank/DDBJ whole genome shotgun (WGS) entry which is preliminary data.</text>
</comment>
<evidence type="ECO:0000313" key="3">
    <source>
        <dbReference type="EMBL" id="CAA7023901.1"/>
    </source>
</evidence>
<proteinExistence type="predicted"/>
<feature type="region of interest" description="Disordered" evidence="1">
    <location>
        <begin position="186"/>
        <end position="230"/>
    </location>
</feature>
<accession>A0A6D2IBF2</accession>
<dbReference type="PANTHER" id="PTHR45023:SF4">
    <property type="entry name" value="GLYCINE-RICH PROTEIN-RELATED"/>
    <property type="match status" value="1"/>
</dbReference>
<dbReference type="Gene3D" id="1.10.10.60">
    <property type="entry name" value="Homeodomain-like"/>
    <property type="match status" value="1"/>
</dbReference>
<dbReference type="PANTHER" id="PTHR45023">
    <property type="match status" value="1"/>
</dbReference>
<feature type="compositionally biased region" description="Basic and acidic residues" evidence="1">
    <location>
        <begin position="192"/>
        <end position="208"/>
    </location>
</feature>
<keyword evidence="4" id="KW-1185">Reference proteome</keyword>
<dbReference type="Proteomes" id="UP000467841">
    <property type="component" value="Unassembled WGS sequence"/>
</dbReference>
<protein>
    <recommendedName>
        <fullName evidence="2">Myb-like domain-containing protein</fullName>
    </recommendedName>
</protein>
<gene>
    <name evidence="3" type="ORF">MERR_LOCUS11136</name>
</gene>
<reference evidence="3" key="1">
    <citation type="submission" date="2020-01" db="EMBL/GenBank/DDBJ databases">
        <authorList>
            <person name="Mishra B."/>
        </authorList>
    </citation>
    <scope>NUCLEOTIDE SEQUENCE [LARGE SCALE GENOMIC DNA]</scope>
</reference>